<accession>A0ABT7NCE5</accession>
<dbReference type="SUPFAM" id="SSF161098">
    <property type="entry name" value="MetI-like"/>
    <property type="match status" value="1"/>
</dbReference>
<evidence type="ECO:0000313" key="9">
    <source>
        <dbReference type="EMBL" id="MDM0045630.1"/>
    </source>
</evidence>
<comment type="caution">
    <text evidence="9">The sequence shown here is derived from an EMBL/GenBank/DDBJ whole genome shotgun (WGS) entry which is preliminary data.</text>
</comment>
<feature type="transmembrane region" description="Helical" evidence="7">
    <location>
        <begin position="107"/>
        <end position="131"/>
    </location>
</feature>
<dbReference type="EMBL" id="JASZYV010000003">
    <property type="protein sequence ID" value="MDM0045630.1"/>
    <property type="molecule type" value="Genomic_DNA"/>
</dbReference>
<feature type="transmembrane region" description="Helical" evidence="7">
    <location>
        <begin position="64"/>
        <end position="86"/>
    </location>
</feature>
<comment type="similarity">
    <text evidence="7">Belongs to the binding-protein-dependent transport system permease family.</text>
</comment>
<reference evidence="9" key="1">
    <citation type="submission" date="2023-06" db="EMBL/GenBank/DDBJ databases">
        <authorList>
            <person name="Jiang Y."/>
            <person name="Liu Q."/>
        </authorList>
    </citation>
    <scope>NUCLEOTIDE SEQUENCE</scope>
    <source>
        <strain evidence="9">CGMCC 1.12089</strain>
    </source>
</reference>
<dbReference type="Gene3D" id="1.10.3720.10">
    <property type="entry name" value="MetI-like"/>
    <property type="match status" value="1"/>
</dbReference>
<dbReference type="PANTHER" id="PTHR30151">
    <property type="entry name" value="ALKANE SULFONATE ABC TRANSPORTER-RELATED, MEMBRANE SUBUNIT"/>
    <property type="match status" value="1"/>
</dbReference>
<name>A0ABT7NCE5_9BURK</name>
<feature type="transmembrane region" description="Helical" evidence="7">
    <location>
        <begin position="221"/>
        <end position="243"/>
    </location>
</feature>
<sequence length="260" mass="27829">MNFSLSSFASRFNWPGAIFMALLLLLWEWSARAVASPNFPGLLQVLGVLINDSAELAPQMAVTLWRAAAGFALALVVMLPLGIFIGRTPAFGRYVEPMIDLLRPLPPLAIVPVAMLFMGTGSAAKISVIFYSASFPLLIHAIDATRGTHPLLVQVGRSLGLTRVEIMRQIDLPAALPKIMAGVRVAIAVALLISVSSEMLLSTDGVGNYLMRSQEQFRIAAGLAGLIAIALVSLTINIGVRAIENHLLAWHRKSLGSAPL</sequence>
<evidence type="ECO:0000313" key="10">
    <source>
        <dbReference type="Proteomes" id="UP001174908"/>
    </source>
</evidence>
<evidence type="ECO:0000256" key="4">
    <source>
        <dbReference type="ARBA" id="ARBA00022692"/>
    </source>
</evidence>
<evidence type="ECO:0000256" key="5">
    <source>
        <dbReference type="ARBA" id="ARBA00022989"/>
    </source>
</evidence>
<evidence type="ECO:0000256" key="7">
    <source>
        <dbReference type="RuleBase" id="RU363032"/>
    </source>
</evidence>
<dbReference type="RefSeq" id="WP_286660749.1">
    <property type="nucleotide sequence ID" value="NZ_JASZYV010000003.1"/>
</dbReference>
<evidence type="ECO:0000256" key="2">
    <source>
        <dbReference type="ARBA" id="ARBA00022448"/>
    </source>
</evidence>
<keyword evidence="10" id="KW-1185">Reference proteome</keyword>
<organism evidence="9 10">
    <name type="scientific">Variovorax dokdonensis</name>
    <dbReference type="NCBI Taxonomy" id="344883"/>
    <lineage>
        <taxon>Bacteria</taxon>
        <taxon>Pseudomonadati</taxon>
        <taxon>Pseudomonadota</taxon>
        <taxon>Betaproteobacteria</taxon>
        <taxon>Burkholderiales</taxon>
        <taxon>Comamonadaceae</taxon>
        <taxon>Variovorax</taxon>
    </lineage>
</organism>
<protein>
    <submittedName>
        <fullName evidence="9">ABC transporter permease</fullName>
    </submittedName>
</protein>
<dbReference type="PANTHER" id="PTHR30151:SF23">
    <property type="entry name" value="GLYCINE BETAINE_CARNITINE_CHOLINE TRANSPORT SYSTEM PERMEASE PROTEIN OPUCD"/>
    <property type="match status" value="1"/>
</dbReference>
<keyword evidence="3" id="KW-1003">Cell membrane</keyword>
<dbReference type="InterPro" id="IPR000515">
    <property type="entry name" value="MetI-like"/>
</dbReference>
<evidence type="ECO:0000259" key="8">
    <source>
        <dbReference type="PROSITE" id="PS50928"/>
    </source>
</evidence>
<dbReference type="Pfam" id="PF00528">
    <property type="entry name" value="BPD_transp_1"/>
    <property type="match status" value="1"/>
</dbReference>
<feature type="domain" description="ABC transmembrane type-1" evidence="8">
    <location>
        <begin position="60"/>
        <end position="244"/>
    </location>
</feature>
<evidence type="ECO:0000256" key="6">
    <source>
        <dbReference type="ARBA" id="ARBA00023136"/>
    </source>
</evidence>
<feature type="transmembrane region" description="Helical" evidence="7">
    <location>
        <begin position="181"/>
        <end position="201"/>
    </location>
</feature>
<dbReference type="CDD" id="cd06261">
    <property type="entry name" value="TM_PBP2"/>
    <property type="match status" value="1"/>
</dbReference>
<keyword evidence="5 7" id="KW-1133">Transmembrane helix</keyword>
<dbReference type="InterPro" id="IPR035906">
    <property type="entry name" value="MetI-like_sf"/>
</dbReference>
<evidence type="ECO:0000256" key="3">
    <source>
        <dbReference type="ARBA" id="ARBA00022475"/>
    </source>
</evidence>
<keyword evidence="2 7" id="KW-0813">Transport</keyword>
<evidence type="ECO:0000256" key="1">
    <source>
        <dbReference type="ARBA" id="ARBA00004651"/>
    </source>
</evidence>
<dbReference type="PROSITE" id="PS50928">
    <property type="entry name" value="ABC_TM1"/>
    <property type="match status" value="1"/>
</dbReference>
<comment type="subcellular location">
    <subcellularLocation>
        <location evidence="1 7">Cell membrane</location>
        <topology evidence="1 7">Multi-pass membrane protein</topology>
    </subcellularLocation>
</comment>
<gene>
    <name evidence="9" type="ORF">QTH91_14140</name>
</gene>
<keyword evidence="6 7" id="KW-0472">Membrane</keyword>
<proteinExistence type="inferred from homology"/>
<keyword evidence="4 7" id="KW-0812">Transmembrane</keyword>
<dbReference type="Proteomes" id="UP001174908">
    <property type="component" value="Unassembled WGS sequence"/>
</dbReference>